<dbReference type="PANTHER" id="PTHR40064">
    <property type="entry name" value="MEMBRANE PROTEIN-RELATED"/>
    <property type="match status" value="1"/>
</dbReference>
<feature type="domain" description="Putative aromatic acid exporter C-terminal" evidence="7">
    <location>
        <begin position="62"/>
        <end position="225"/>
    </location>
</feature>
<comment type="similarity">
    <text evidence="2">Belongs to the UPF0421 family.</text>
</comment>
<evidence type="ECO:0000256" key="2">
    <source>
        <dbReference type="ARBA" id="ARBA00006544"/>
    </source>
</evidence>
<organism evidence="8 9">
    <name type="scientific">Staphylococcus aureus</name>
    <dbReference type="NCBI Taxonomy" id="1280"/>
    <lineage>
        <taxon>Bacteria</taxon>
        <taxon>Bacillati</taxon>
        <taxon>Bacillota</taxon>
        <taxon>Bacilli</taxon>
        <taxon>Bacillales</taxon>
        <taxon>Staphylococcaceae</taxon>
        <taxon>Staphylococcus</taxon>
    </lineage>
</organism>
<reference evidence="8 9" key="1">
    <citation type="submission" date="2018-06" db="EMBL/GenBank/DDBJ databases">
        <authorList>
            <consortium name="Pathogen Informatics"/>
            <person name="Doyle S."/>
        </authorList>
    </citation>
    <scope>NUCLEOTIDE SEQUENCE [LARGE SCALE GENOMIC DNA]</scope>
    <source>
        <strain evidence="8 9">NCTC7878</strain>
    </source>
</reference>
<evidence type="ECO:0000259" key="7">
    <source>
        <dbReference type="Pfam" id="PF11728"/>
    </source>
</evidence>
<evidence type="ECO:0000256" key="3">
    <source>
        <dbReference type="ARBA" id="ARBA00022475"/>
    </source>
</evidence>
<evidence type="ECO:0000313" key="9">
    <source>
        <dbReference type="Proteomes" id="UP000249913"/>
    </source>
</evidence>
<evidence type="ECO:0000256" key="6">
    <source>
        <dbReference type="ARBA" id="ARBA00023136"/>
    </source>
</evidence>
<keyword evidence="4" id="KW-0812">Transmembrane</keyword>
<sequence>MLFIPLTVVLKVQEGVITSCVILLHVFNAKSIDAHLIVNETLLLLIGLSIAFTMNLMMPSLDKQLDEYKCKIEQQIADIFSKYSYICEKYEDTIAIEFEALLLNIKKAKSIAFRDVKNHFVRNENSYYHYFDMREEQVELLMRMKPLIESICHKDPLLNDVASLLKEIGLNVNSNDYTAMRLHNLYETRLKLDELPLPTTHKALNSRASIIQILNELEEYLQIKSQFGSLKMHSEVA</sequence>
<dbReference type="AlphaFoldDB" id="A0A2X2JW69"/>
<name>A0A2X2JW69_STAAU</name>
<keyword evidence="3" id="KW-1003">Cell membrane</keyword>
<dbReference type="InterPro" id="IPR038323">
    <property type="entry name" value="ArAE_1_C_sf"/>
</dbReference>
<comment type="subcellular location">
    <subcellularLocation>
        <location evidence="1">Cell membrane</location>
        <topology evidence="1">Multi-pass membrane protein</topology>
    </subcellularLocation>
</comment>
<dbReference type="InterPro" id="IPR052984">
    <property type="entry name" value="UPF0421"/>
</dbReference>
<proteinExistence type="inferred from homology"/>
<evidence type="ECO:0000313" key="8">
    <source>
        <dbReference type="EMBL" id="SPZ98098.1"/>
    </source>
</evidence>
<dbReference type="InterPro" id="IPR021062">
    <property type="entry name" value="ArAE_1_C"/>
</dbReference>
<dbReference type="EMBL" id="UAUX01000007">
    <property type="protein sequence ID" value="SPZ98098.1"/>
    <property type="molecule type" value="Genomic_DNA"/>
</dbReference>
<keyword evidence="5" id="KW-1133">Transmembrane helix</keyword>
<evidence type="ECO:0000256" key="5">
    <source>
        <dbReference type="ARBA" id="ARBA00022989"/>
    </source>
</evidence>
<gene>
    <name evidence="8" type="ORF">NCTC7878_01487</name>
</gene>
<dbReference type="GO" id="GO:0005886">
    <property type="term" value="C:plasma membrane"/>
    <property type="evidence" value="ECO:0007669"/>
    <property type="project" value="UniProtKB-SubCell"/>
</dbReference>
<dbReference type="Proteomes" id="UP000249913">
    <property type="component" value="Unassembled WGS sequence"/>
</dbReference>
<evidence type="ECO:0000256" key="4">
    <source>
        <dbReference type="ARBA" id="ARBA00022692"/>
    </source>
</evidence>
<keyword evidence="6" id="KW-0472">Membrane</keyword>
<dbReference type="Gene3D" id="1.20.120.940">
    <property type="entry name" value="Putative aromatic acid exporter, C-terminal domain"/>
    <property type="match status" value="1"/>
</dbReference>
<dbReference type="InterPro" id="IPR010343">
    <property type="entry name" value="ArAE_1"/>
</dbReference>
<dbReference type="Pfam" id="PF11728">
    <property type="entry name" value="ArAE_1_C"/>
    <property type="match status" value="1"/>
</dbReference>
<dbReference type="Pfam" id="PF06081">
    <property type="entry name" value="ArAE_1"/>
    <property type="match status" value="1"/>
</dbReference>
<dbReference type="PANTHER" id="PTHR40064:SF1">
    <property type="entry name" value="MEMBRANE PROTEIN"/>
    <property type="match status" value="1"/>
</dbReference>
<accession>A0A2X2JW69</accession>
<evidence type="ECO:0000256" key="1">
    <source>
        <dbReference type="ARBA" id="ARBA00004651"/>
    </source>
</evidence>
<protein>
    <submittedName>
        <fullName evidence="8">Membrane protein</fullName>
    </submittedName>
</protein>